<keyword evidence="1" id="KW-0596">Phosphopantetheine</keyword>
<dbReference type="InterPro" id="IPR009081">
    <property type="entry name" value="PP-bd_ACP"/>
</dbReference>
<proteinExistence type="predicted"/>
<gene>
    <name evidence="4" type="ORF">BE15_48100</name>
</gene>
<reference evidence="4 5" key="1">
    <citation type="submission" date="2014-02" db="EMBL/GenBank/DDBJ databases">
        <title>The small core and large imbalanced accessory genome model reveals a collaborative survival strategy of Sorangium cellulosum strains in nature.</title>
        <authorList>
            <person name="Han K."/>
            <person name="Peng R."/>
            <person name="Blom J."/>
            <person name="Li Y.-Z."/>
        </authorList>
    </citation>
    <scope>NUCLEOTIDE SEQUENCE [LARGE SCALE GENOMIC DNA]</scope>
    <source>
        <strain evidence="4 5">So0008-312</strain>
    </source>
</reference>
<dbReference type="InterPro" id="IPR036736">
    <property type="entry name" value="ACP-like_sf"/>
</dbReference>
<name>A0A150QX44_SORCE</name>
<dbReference type="EMBL" id="JEMA01000264">
    <property type="protein sequence ID" value="KYF72432.1"/>
    <property type="molecule type" value="Genomic_DNA"/>
</dbReference>
<keyword evidence="2" id="KW-0597">Phosphoprotein</keyword>
<evidence type="ECO:0000256" key="1">
    <source>
        <dbReference type="ARBA" id="ARBA00022450"/>
    </source>
</evidence>
<accession>A0A150QX44</accession>
<evidence type="ECO:0000256" key="2">
    <source>
        <dbReference type="ARBA" id="ARBA00022553"/>
    </source>
</evidence>
<dbReference type="SUPFAM" id="SSF47336">
    <property type="entry name" value="ACP-like"/>
    <property type="match status" value="1"/>
</dbReference>
<dbReference type="OrthoDB" id="9809025at2"/>
<dbReference type="Gene3D" id="1.10.1200.10">
    <property type="entry name" value="ACP-like"/>
    <property type="match status" value="1"/>
</dbReference>
<evidence type="ECO:0000313" key="5">
    <source>
        <dbReference type="Proteomes" id="UP000075260"/>
    </source>
</evidence>
<dbReference type="InterPro" id="IPR006162">
    <property type="entry name" value="Ppantetheine_attach_site"/>
</dbReference>
<feature type="domain" description="Carrier" evidence="3">
    <location>
        <begin position="13"/>
        <end position="93"/>
    </location>
</feature>
<dbReference type="Pfam" id="PF00550">
    <property type="entry name" value="PP-binding"/>
    <property type="match status" value="1"/>
</dbReference>
<protein>
    <recommendedName>
        <fullName evidence="3">Carrier domain-containing protein</fullName>
    </recommendedName>
</protein>
<sequence>MTDAGAASVDIPPHVIDTVKRCIVESLAVEAEAVELGSRLTDDLGADSLDFVDIVFMVDHELQIRARESEFNFITRLDFSSPEVMKEGFLTEPVVTRLETWLPALAAVEDKTRVTPRQLFSLITVEAICIVAARRLAAPAGGAGSTAAPG</sequence>
<comment type="caution">
    <text evidence="4">The sequence shown here is derived from an EMBL/GenBank/DDBJ whole genome shotgun (WGS) entry which is preliminary data.</text>
</comment>
<evidence type="ECO:0000259" key="3">
    <source>
        <dbReference type="PROSITE" id="PS50075"/>
    </source>
</evidence>
<dbReference type="PROSITE" id="PS00012">
    <property type="entry name" value="PHOSPHOPANTETHEINE"/>
    <property type="match status" value="1"/>
</dbReference>
<evidence type="ECO:0000313" key="4">
    <source>
        <dbReference type="EMBL" id="KYF72432.1"/>
    </source>
</evidence>
<dbReference type="Proteomes" id="UP000075260">
    <property type="component" value="Unassembled WGS sequence"/>
</dbReference>
<dbReference type="AlphaFoldDB" id="A0A150QX44"/>
<dbReference type="RefSeq" id="WP_155798101.1">
    <property type="nucleotide sequence ID" value="NZ_JEMA01000264.1"/>
</dbReference>
<dbReference type="PROSITE" id="PS50075">
    <property type="entry name" value="CARRIER"/>
    <property type="match status" value="1"/>
</dbReference>
<organism evidence="4 5">
    <name type="scientific">Sorangium cellulosum</name>
    <name type="common">Polyangium cellulosum</name>
    <dbReference type="NCBI Taxonomy" id="56"/>
    <lineage>
        <taxon>Bacteria</taxon>
        <taxon>Pseudomonadati</taxon>
        <taxon>Myxococcota</taxon>
        <taxon>Polyangia</taxon>
        <taxon>Polyangiales</taxon>
        <taxon>Polyangiaceae</taxon>
        <taxon>Sorangium</taxon>
    </lineage>
</organism>